<accession>A0A5C5TUI2</accession>
<evidence type="ECO:0000313" key="2">
    <source>
        <dbReference type="Proteomes" id="UP000315949"/>
    </source>
</evidence>
<gene>
    <name evidence="1" type="ORF">FQY79_13035</name>
</gene>
<dbReference type="RefSeq" id="WP_146313346.1">
    <property type="nucleotide sequence ID" value="NZ_VOHE01000008.1"/>
</dbReference>
<sequence length="312" mass="33374">MARAILLLPAARRLGAPSAAVATALGRADVAAGLGEGRRAQLRRSFRLLPDHWPVAALTRQLDAGDAAGAAWLRADPCRIQADINGARLLDHGDTLGLDAEDAAQLLPALRTVFGDAGMPIDAPTPTRWYLRLAPSTPLPAFTEPDDALGDDVFEHLDPGGQGRRWRSLLTEAQVILHNHPWNARRIAAGKRPVNSLWFWGGGELPDQVRSPHARVCTGDGLAAALAAAAGVGAPLPARFDAAADGGDVAYDLTALRDMRTLERDWLEPALDALGAGRIASLVLDTADGTAFTLARGHRWRIWRRRRAGFHA</sequence>
<name>A0A5C5TUI2_9GAMM</name>
<protein>
    <submittedName>
        <fullName evidence="1">Phosphoglycerate mutase</fullName>
    </submittedName>
</protein>
<evidence type="ECO:0000313" key="1">
    <source>
        <dbReference type="EMBL" id="TWT17326.1"/>
    </source>
</evidence>
<dbReference type="InterPro" id="IPR016631">
    <property type="entry name" value="Regulatory_RpfE"/>
</dbReference>
<keyword evidence="2" id="KW-1185">Reference proteome</keyword>
<dbReference type="AlphaFoldDB" id="A0A5C5TUI2"/>
<dbReference type="EMBL" id="VOHE01000008">
    <property type="protein sequence ID" value="TWT17326.1"/>
    <property type="molecule type" value="Genomic_DNA"/>
</dbReference>
<proteinExistence type="predicted"/>
<dbReference type="PIRSF" id="PIRSF015283">
    <property type="entry name" value="Regulatory_RpfE"/>
    <property type="match status" value="1"/>
</dbReference>
<comment type="caution">
    <text evidence="1">The sequence shown here is derived from an EMBL/GenBank/DDBJ whole genome shotgun (WGS) entry which is preliminary data.</text>
</comment>
<reference evidence="1 2" key="1">
    <citation type="submission" date="2019-07" db="EMBL/GenBank/DDBJ databases">
        <title>Luteimonas sp. YD-1 nov., isolated from acidic soil.</title>
        <authorList>
            <person name="Zhou J."/>
        </authorList>
    </citation>
    <scope>NUCLEOTIDE SEQUENCE [LARGE SCALE GENOMIC DNA]</scope>
    <source>
        <strain evidence="1 2">YD-1</strain>
    </source>
</reference>
<organism evidence="1 2">
    <name type="scientific">Luteimonas wenzhouensis</name>
    <dbReference type="NCBI Taxonomy" id="2599615"/>
    <lineage>
        <taxon>Bacteria</taxon>
        <taxon>Pseudomonadati</taxon>
        <taxon>Pseudomonadota</taxon>
        <taxon>Gammaproteobacteria</taxon>
        <taxon>Lysobacterales</taxon>
        <taxon>Lysobacteraceae</taxon>
        <taxon>Luteimonas</taxon>
    </lineage>
</organism>
<dbReference type="Proteomes" id="UP000315949">
    <property type="component" value="Unassembled WGS sequence"/>
</dbReference>
<dbReference type="OrthoDB" id="5295974at2"/>